<dbReference type="GO" id="GO:0019441">
    <property type="term" value="P:L-tryptophan catabolic process to kynurenine"/>
    <property type="evidence" value="ECO:0007669"/>
    <property type="project" value="InterPro"/>
</dbReference>
<evidence type="ECO:0000256" key="3">
    <source>
        <dbReference type="ARBA" id="ARBA00023004"/>
    </source>
</evidence>
<comment type="similarity">
    <text evidence="1">Belongs to the indoleamine 2,3-dioxygenase family.</text>
</comment>
<dbReference type="Gene3D" id="1.20.58.480">
    <property type="match status" value="1"/>
</dbReference>
<dbReference type="AlphaFoldDB" id="A0AAW1Q1B2"/>
<evidence type="ECO:0000256" key="1">
    <source>
        <dbReference type="ARBA" id="ARBA00007119"/>
    </source>
</evidence>
<evidence type="ECO:0008006" key="7">
    <source>
        <dbReference type="Google" id="ProtNLM"/>
    </source>
</evidence>
<comment type="caution">
    <text evidence="5">The sequence shown here is derived from an EMBL/GenBank/DDBJ whole genome shotgun (WGS) entry which is preliminary data.</text>
</comment>
<proteinExistence type="inferred from homology"/>
<reference evidence="5 6" key="1">
    <citation type="journal article" date="2024" name="Nat. Commun.">
        <title>Phylogenomics reveals the evolutionary origins of lichenization in chlorophyte algae.</title>
        <authorList>
            <person name="Puginier C."/>
            <person name="Libourel C."/>
            <person name="Otte J."/>
            <person name="Skaloud P."/>
            <person name="Haon M."/>
            <person name="Grisel S."/>
            <person name="Petersen M."/>
            <person name="Berrin J.G."/>
            <person name="Delaux P.M."/>
            <person name="Dal Grande F."/>
            <person name="Keller J."/>
        </authorList>
    </citation>
    <scope>NUCLEOTIDE SEQUENCE [LARGE SCALE GENOMIC DNA]</scope>
    <source>
        <strain evidence="5 6">SAG 2043</strain>
    </source>
</reference>
<dbReference type="GO" id="GO:0020037">
    <property type="term" value="F:heme binding"/>
    <property type="evidence" value="ECO:0007669"/>
    <property type="project" value="InterPro"/>
</dbReference>
<keyword evidence="4" id="KW-0349">Heme</keyword>
<evidence type="ECO:0000313" key="5">
    <source>
        <dbReference type="EMBL" id="KAK9815695.1"/>
    </source>
</evidence>
<gene>
    <name evidence="5" type="ORF">WJX72_008212</name>
</gene>
<dbReference type="PANTHER" id="PTHR28657:SF5">
    <property type="entry name" value="INDOLEAMINE 2,3-DIOXYGENASE"/>
    <property type="match status" value="1"/>
</dbReference>
<dbReference type="InterPro" id="IPR000898">
    <property type="entry name" value="Indolamine_dOase"/>
</dbReference>
<feature type="binding site" description="proximal binding residue" evidence="4">
    <location>
        <position position="343"/>
    </location>
    <ligand>
        <name>heme b</name>
        <dbReference type="ChEBI" id="CHEBI:60344"/>
    </ligand>
    <ligandPart>
        <name>Fe</name>
        <dbReference type="ChEBI" id="CHEBI:18248"/>
    </ligandPart>
</feature>
<evidence type="ECO:0000256" key="4">
    <source>
        <dbReference type="PIRSR" id="PIRSR600898-1"/>
    </source>
</evidence>
<dbReference type="PANTHER" id="PTHR28657">
    <property type="entry name" value="INDOLEAMINE 2,3-DIOXYGENASE"/>
    <property type="match status" value="1"/>
</dbReference>
<accession>A0AAW1Q1B2</accession>
<protein>
    <recommendedName>
        <fullName evidence="7">Indoleamine 2,3-dioxygenase</fullName>
    </recommendedName>
</protein>
<evidence type="ECO:0000256" key="2">
    <source>
        <dbReference type="ARBA" id="ARBA00022723"/>
    </source>
</evidence>
<dbReference type="InterPro" id="IPR037217">
    <property type="entry name" value="Trp/Indoleamine_2_3_dOase-like"/>
</dbReference>
<organism evidence="5 6">
    <name type="scientific">[Myrmecia] bisecta</name>
    <dbReference type="NCBI Taxonomy" id="41462"/>
    <lineage>
        <taxon>Eukaryota</taxon>
        <taxon>Viridiplantae</taxon>
        <taxon>Chlorophyta</taxon>
        <taxon>core chlorophytes</taxon>
        <taxon>Trebouxiophyceae</taxon>
        <taxon>Trebouxiales</taxon>
        <taxon>Trebouxiaceae</taxon>
        <taxon>Myrmecia</taxon>
    </lineage>
</organism>
<sequence length="392" mass="44015">MLPSKHGFLPAVVPNFDLGPGFARYVLIADIMYLHYDGSPFEFRTWLQQQLEEVDIQAVARDMETWDAFQKRCGLVPLSFLAHAYRWGTSNPPPEIYAEKEVELPMKLEAPLEVLCDELRIPVGGSITQLFLYNWTLPGHQGGQEYSDADLSVRTMRPRFHFTKDAELQRAETAVFHSVILTESASTQLCRQAIRLFHAVNAGTAGRVAAADSLERISDALKQLLSIFHTIFRQEHISVSAWTNHLQPFYGAITPEGKGVGGLQLPWVHCTDALFAISLDDTIGKLAMENRAYMLPEERSFVSYLETHNQPLLMYLAKTGAESDVAKVFRACINTLVQWRATHRSRAVPYLQPPDNLVRQSTGKLVTIVLRRQRPGQLIPGTTETSGHGIAF</sequence>
<dbReference type="EMBL" id="JALJOR010000006">
    <property type="protein sequence ID" value="KAK9815695.1"/>
    <property type="molecule type" value="Genomic_DNA"/>
</dbReference>
<keyword evidence="2 4" id="KW-0479">Metal-binding</keyword>
<keyword evidence="3 4" id="KW-0408">Iron</keyword>
<dbReference type="Proteomes" id="UP001489004">
    <property type="component" value="Unassembled WGS sequence"/>
</dbReference>
<dbReference type="Pfam" id="PF01231">
    <property type="entry name" value="IDO"/>
    <property type="match status" value="1"/>
</dbReference>
<keyword evidence="6" id="KW-1185">Reference proteome</keyword>
<dbReference type="SUPFAM" id="SSF140959">
    <property type="entry name" value="Indolic compounds 2,3-dioxygenase-like"/>
    <property type="match status" value="1"/>
</dbReference>
<name>A0AAW1Q1B2_9CHLO</name>
<dbReference type="GO" id="GO:0016702">
    <property type="term" value="F:oxidoreductase activity, acting on single donors with incorporation of molecular oxygen, incorporation of two atoms of oxygen"/>
    <property type="evidence" value="ECO:0007669"/>
    <property type="project" value="UniProtKB-ARBA"/>
</dbReference>
<dbReference type="GO" id="GO:0046872">
    <property type="term" value="F:metal ion binding"/>
    <property type="evidence" value="ECO:0007669"/>
    <property type="project" value="UniProtKB-KW"/>
</dbReference>
<evidence type="ECO:0000313" key="6">
    <source>
        <dbReference type="Proteomes" id="UP001489004"/>
    </source>
</evidence>